<dbReference type="InterPro" id="IPR002701">
    <property type="entry name" value="CM_II_prokaryot"/>
</dbReference>
<dbReference type="GO" id="GO:0009697">
    <property type="term" value="P:salicylic acid biosynthetic process"/>
    <property type="evidence" value="ECO:0007669"/>
    <property type="project" value="TreeGrafter"/>
</dbReference>
<dbReference type="GO" id="GO:0046417">
    <property type="term" value="P:chorismate metabolic process"/>
    <property type="evidence" value="ECO:0007669"/>
    <property type="project" value="InterPro"/>
</dbReference>
<dbReference type="PANTHER" id="PTHR38041">
    <property type="entry name" value="CHORISMATE MUTASE"/>
    <property type="match status" value="1"/>
</dbReference>
<comment type="caution">
    <text evidence="4">The sequence shown here is derived from an EMBL/GenBank/DDBJ whole genome shotgun (WGS) entry which is preliminary data.</text>
</comment>
<name>X1NY98_9ZZZZ</name>
<dbReference type="Gene3D" id="1.20.59.10">
    <property type="entry name" value="Chorismate mutase"/>
    <property type="match status" value="1"/>
</dbReference>
<accession>X1NY98</accession>
<dbReference type="AlphaFoldDB" id="X1NY98"/>
<feature type="region of interest" description="Disordered" evidence="2">
    <location>
        <begin position="61"/>
        <end position="87"/>
    </location>
</feature>
<dbReference type="SMART" id="SM00830">
    <property type="entry name" value="CM_2"/>
    <property type="match status" value="1"/>
</dbReference>
<evidence type="ECO:0000256" key="2">
    <source>
        <dbReference type="SAM" id="MobiDB-lite"/>
    </source>
</evidence>
<proteinExistence type="predicted"/>
<evidence type="ECO:0000259" key="3">
    <source>
        <dbReference type="PROSITE" id="PS51168"/>
    </source>
</evidence>
<evidence type="ECO:0000256" key="1">
    <source>
        <dbReference type="ARBA" id="ARBA00023235"/>
    </source>
</evidence>
<dbReference type="InterPro" id="IPR051331">
    <property type="entry name" value="Chorismate_mutase-related"/>
</dbReference>
<dbReference type="EMBL" id="BARV01041253">
    <property type="protein sequence ID" value="GAI49007.1"/>
    <property type="molecule type" value="Genomic_DNA"/>
</dbReference>
<dbReference type="PANTHER" id="PTHR38041:SF1">
    <property type="entry name" value="CHORISMATE MUTASE"/>
    <property type="match status" value="1"/>
</dbReference>
<dbReference type="Pfam" id="PF01817">
    <property type="entry name" value="CM_2"/>
    <property type="match status" value="1"/>
</dbReference>
<dbReference type="InterPro" id="IPR036979">
    <property type="entry name" value="CM_dom_sf"/>
</dbReference>
<keyword evidence="1" id="KW-0413">Isomerase</keyword>
<dbReference type="PROSITE" id="PS51168">
    <property type="entry name" value="CHORISMATE_MUT_2"/>
    <property type="match status" value="1"/>
</dbReference>
<evidence type="ECO:0000313" key="4">
    <source>
        <dbReference type="EMBL" id="GAI49007.1"/>
    </source>
</evidence>
<reference evidence="4" key="1">
    <citation type="journal article" date="2014" name="Front. Microbiol.">
        <title>High frequency of phylogenetically diverse reductive dehalogenase-homologous genes in deep subseafloor sedimentary metagenomes.</title>
        <authorList>
            <person name="Kawai M."/>
            <person name="Futagami T."/>
            <person name="Toyoda A."/>
            <person name="Takaki Y."/>
            <person name="Nishi S."/>
            <person name="Hori S."/>
            <person name="Arai W."/>
            <person name="Tsubouchi T."/>
            <person name="Morono Y."/>
            <person name="Uchiyama I."/>
            <person name="Ito T."/>
            <person name="Fujiyama A."/>
            <person name="Inagaki F."/>
            <person name="Takami H."/>
        </authorList>
    </citation>
    <scope>NUCLEOTIDE SEQUENCE</scope>
    <source>
        <strain evidence="4">Expedition CK06-06</strain>
    </source>
</reference>
<protein>
    <recommendedName>
        <fullName evidence="3">Chorismate mutase domain-containing protein</fullName>
    </recommendedName>
</protein>
<feature type="compositionally biased region" description="Basic and acidic residues" evidence="2">
    <location>
        <begin position="74"/>
        <end position="87"/>
    </location>
</feature>
<gene>
    <name evidence="4" type="ORF">S06H3_62523</name>
</gene>
<dbReference type="InterPro" id="IPR036263">
    <property type="entry name" value="Chorismate_II_sf"/>
</dbReference>
<feature type="domain" description="Chorismate mutase" evidence="3">
    <location>
        <begin position="2"/>
        <end position="87"/>
    </location>
</feature>
<feature type="non-terminal residue" evidence="4">
    <location>
        <position position="87"/>
    </location>
</feature>
<organism evidence="4">
    <name type="scientific">marine sediment metagenome</name>
    <dbReference type="NCBI Taxonomy" id="412755"/>
    <lineage>
        <taxon>unclassified sequences</taxon>
        <taxon>metagenomes</taxon>
        <taxon>ecological metagenomes</taxon>
    </lineage>
</organism>
<dbReference type="SUPFAM" id="SSF48600">
    <property type="entry name" value="Chorismate mutase II"/>
    <property type="match status" value="1"/>
</dbReference>
<dbReference type="GO" id="GO:0004106">
    <property type="term" value="F:chorismate mutase activity"/>
    <property type="evidence" value="ECO:0007669"/>
    <property type="project" value="InterPro"/>
</dbReference>
<sequence length="87" mass="10016">MSAEESKLGEIRKRIDEIDDAIADLLSKRQQCATEAKEEKLRLKKPLRDRQREKEVVEKWCERASRSGSGSRSRGGDKHGLSEEMMK</sequence>